<protein>
    <recommendedName>
        <fullName evidence="2">CCHC-type domain-containing protein</fullName>
    </recommendedName>
</protein>
<keyword evidence="1" id="KW-0479">Metal-binding</keyword>
<dbReference type="GO" id="GO:0003676">
    <property type="term" value="F:nucleic acid binding"/>
    <property type="evidence" value="ECO:0007669"/>
    <property type="project" value="InterPro"/>
</dbReference>
<gene>
    <name evidence="3" type="ORF">CK203_026057</name>
</gene>
<feature type="domain" description="CCHC-type" evidence="2">
    <location>
        <begin position="586"/>
        <end position="601"/>
    </location>
</feature>
<evidence type="ECO:0000259" key="2">
    <source>
        <dbReference type="PROSITE" id="PS50158"/>
    </source>
</evidence>
<comment type="caution">
    <text evidence="3">The sequence shown here is derived from an EMBL/GenBank/DDBJ whole genome shotgun (WGS) entry which is preliminary data.</text>
</comment>
<dbReference type="GO" id="GO:0008270">
    <property type="term" value="F:zinc ion binding"/>
    <property type="evidence" value="ECO:0007669"/>
    <property type="project" value="UniProtKB-KW"/>
</dbReference>
<evidence type="ECO:0000313" key="4">
    <source>
        <dbReference type="Proteomes" id="UP000288805"/>
    </source>
</evidence>
<dbReference type="Gene3D" id="4.10.60.10">
    <property type="entry name" value="Zinc finger, CCHC-type"/>
    <property type="match status" value="1"/>
</dbReference>
<evidence type="ECO:0000256" key="1">
    <source>
        <dbReference type="PROSITE-ProRule" id="PRU00047"/>
    </source>
</evidence>
<dbReference type="InterPro" id="IPR036875">
    <property type="entry name" value="Znf_CCHC_sf"/>
</dbReference>
<dbReference type="EMBL" id="QGNW01000105">
    <property type="protein sequence ID" value="RVW96830.1"/>
    <property type="molecule type" value="Genomic_DNA"/>
</dbReference>
<dbReference type="SMART" id="SM00343">
    <property type="entry name" value="ZnF_C2HC"/>
    <property type="match status" value="1"/>
</dbReference>
<dbReference type="SUPFAM" id="SSF57756">
    <property type="entry name" value="Retrovirus zinc finger-like domains"/>
    <property type="match status" value="1"/>
</dbReference>
<dbReference type="AlphaFoldDB" id="A0A438IJG4"/>
<dbReference type="InterPro" id="IPR001878">
    <property type="entry name" value="Znf_CCHC"/>
</dbReference>
<dbReference type="Pfam" id="PF22936">
    <property type="entry name" value="Pol_BBD"/>
    <property type="match status" value="1"/>
</dbReference>
<keyword evidence="1" id="KW-0863">Zinc-finger</keyword>
<evidence type="ECO:0000313" key="3">
    <source>
        <dbReference type="EMBL" id="RVW96830.1"/>
    </source>
</evidence>
<reference evidence="3 4" key="1">
    <citation type="journal article" date="2018" name="PLoS Genet.">
        <title>Population sequencing reveals clonal diversity and ancestral inbreeding in the grapevine cultivar Chardonnay.</title>
        <authorList>
            <person name="Roach M.J."/>
            <person name="Johnson D.L."/>
            <person name="Bohlmann J."/>
            <person name="van Vuuren H.J."/>
            <person name="Jones S.J."/>
            <person name="Pretorius I.S."/>
            <person name="Schmidt S.A."/>
            <person name="Borneman A.R."/>
        </authorList>
    </citation>
    <scope>NUCLEOTIDE SEQUENCE [LARGE SCALE GENOMIC DNA]</scope>
    <source>
        <strain evidence="4">cv. Chardonnay</strain>
        <tissue evidence="3">Leaf</tissue>
    </source>
</reference>
<organism evidence="3 4">
    <name type="scientific">Vitis vinifera</name>
    <name type="common">Grape</name>
    <dbReference type="NCBI Taxonomy" id="29760"/>
    <lineage>
        <taxon>Eukaryota</taxon>
        <taxon>Viridiplantae</taxon>
        <taxon>Streptophyta</taxon>
        <taxon>Embryophyta</taxon>
        <taxon>Tracheophyta</taxon>
        <taxon>Spermatophyta</taxon>
        <taxon>Magnoliopsida</taxon>
        <taxon>eudicotyledons</taxon>
        <taxon>Gunneridae</taxon>
        <taxon>Pentapetalae</taxon>
        <taxon>rosids</taxon>
        <taxon>Vitales</taxon>
        <taxon>Vitaceae</taxon>
        <taxon>Viteae</taxon>
        <taxon>Vitis</taxon>
    </lineage>
</organism>
<accession>A0A438IJG4</accession>
<proteinExistence type="predicted"/>
<sequence>MKETTKGGRSWFIVESKLFELLVEDMGGKLKGCIWERNREKAMIEDGFLVERRGVGIIEGKGLSGGWNTLAEKLRGLRVVPVGGLKETRDLEVPLRKNGGLEVSSRKKGMETKTYVDAVKLKSRKIAPLRDLDFARKWTHHHWLLEGKLSITVLGRGLLLFAFELPSEAEWDPEVGCLRKDSYTKEAWVRVVGLPLHLWSREARILVKLVGKDLPSTAQILLGSGCYSIQIWWETSPWFAQVVPMDENTGKKVEQLKLQLRVDDVLSSGSTSDAFLVVVSDEETKEGVKVGWFQKWAPWFGSWGGQGQENEPQVFMGMGREVEVLGHWFKRLKRVLVSCEEVDNLGLGPEVDGVAGEGFSKGPPSSVPNLGHKRGLHLKIGLEVVESATITDETLFAEASRSWEMAFEGEKSTAEVGVGGEDEMSLQELNENGCQWDDSCLARFNQVFGLFNGRARFRHVLTWYFDMLIGFIATWFLAVSIPIFCSVEPHLVLNLRPYKTAAAMWNYLHTVYNQDNSARRFQLDSLAVQAVHATSKRDQFLMKLRPDFEIERSNMMNRHPVPSLDACLTYAAQGRNKGRDMRVVQCFSCKDFGHIARDCPKNSIALSAASSVVPIPAPTTLANPNTLIPEMVQQMIISIFSSFGLSGNHTISSKPWYFDSRASNHTTNTILSLSNVRNYDENLKMNTTDGNSLPISAVSDLSSSLTDVFVSPDLSTNLLSVGQLVDNNCNVNFSRSGCVMQDQVSGKMIAKGPKVGRLFPLHVSLSTIIPSFPLLSFACNVVSSGHKMWHKRLGHPNSDLARLRCSRLGSLRSCSRQLLKNGSSYYSRKPLQVLGSSLAWCLGQMRPSPIYRHQWNSLEPWRVPYNS</sequence>
<keyword evidence="1" id="KW-0862">Zinc</keyword>
<dbReference type="Proteomes" id="UP000288805">
    <property type="component" value="Unassembled WGS sequence"/>
</dbReference>
<dbReference type="Pfam" id="PF00098">
    <property type="entry name" value="zf-CCHC"/>
    <property type="match status" value="1"/>
</dbReference>
<dbReference type="InterPro" id="IPR054722">
    <property type="entry name" value="PolX-like_BBD"/>
</dbReference>
<name>A0A438IJG4_VITVI</name>
<dbReference type="PROSITE" id="PS50158">
    <property type="entry name" value="ZF_CCHC"/>
    <property type="match status" value="1"/>
</dbReference>